<dbReference type="Proteomes" id="UP000614601">
    <property type="component" value="Unassembled WGS sequence"/>
</dbReference>
<name>A0A811KWY8_9BILA</name>
<dbReference type="AlphaFoldDB" id="A0A811KWY8"/>
<gene>
    <name evidence="1" type="ORF">BOKJ2_LOCUS8427</name>
</gene>
<accession>A0A811KWY8</accession>
<evidence type="ECO:0000313" key="2">
    <source>
        <dbReference type="Proteomes" id="UP000614601"/>
    </source>
</evidence>
<keyword evidence="2" id="KW-1185">Reference proteome</keyword>
<organism evidence="1 2">
    <name type="scientific">Bursaphelenchus okinawaensis</name>
    <dbReference type="NCBI Taxonomy" id="465554"/>
    <lineage>
        <taxon>Eukaryota</taxon>
        <taxon>Metazoa</taxon>
        <taxon>Ecdysozoa</taxon>
        <taxon>Nematoda</taxon>
        <taxon>Chromadorea</taxon>
        <taxon>Rhabditida</taxon>
        <taxon>Tylenchina</taxon>
        <taxon>Tylenchomorpha</taxon>
        <taxon>Aphelenchoidea</taxon>
        <taxon>Aphelenchoididae</taxon>
        <taxon>Bursaphelenchus</taxon>
    </lineage>
</organism>
<comment type="caution">
    <text evidence="1">The sequence shown here is derived from an EMBL/GenBank/DDBJ whole genome shotgun (WGS) entry which is preliminary data.</text>
</comment>
<reference evidence="1" key="1">
    <citation type="submission" date="2020-09" db="EMBL/GenBank/DDBJ databases">
        <authorList>
            <person name="Kikuchi T."/>
        </authorList>
    </citation>
    <scope>NUCLEOTIDE SEQUENCE</scope>
    <source>
        <strain evidence="1">SH1</strain>
    </source>
</reference>
<protein>
    <submittedName>
        <fullName evidence="1">Uncharacterized protein</fullName>
    </submittedName>
</protein>
<evidence type="ECO:0000313" key="1">
    <source>
        <dbReference type="EMBL" id="CAD5219404.1"/>
    </source>
</evidence>
<sequence>MTGTAKAKSSVLLMLGYSKKKKKWTEMGQWPDEMHCVLPYCMWAHVLPLSTTQRFIEDGVLAITHIDWSTDHLMLKKFHPIEFVTAGFDYLKLVDVKVRKRDSTEDRVRKQFEQVLQDLQTDVTKSSPSYKM</sequence>
<dbReference type="EMBL" id="CAJFDH010000004">
    <property type="protein sequence ID" value="CAD5219404.1"/>
    <property type="molecule type" value="Genomic_DNA"/>
</dbReference>
<proteinExistence type="predicted"/>
<dbReference type="EMBL" id="CAJFCW020000004">
    <property type="protein sequence ID" value="CAG9112492.1"/>
    <property type="molecule type" value="Genomic_DNA"/>
</dbReference>
<dbReference type="Proteomes" id="UP000783686">
    <property type="component" value="Unassembled WGS sequence"/>
</dbReference>